<name>A0A1V8YDP8_9ENTE</name>
<evidence type="ECO:0000313" key="2">
    <source>
        <dbReference type="EMBL" id="OQO70709.1"/>
    </source>
</evidence>
<sequence>MIPLNSKTCTKLSMIFLICCLPSITLILMSWLMWEVLPSFISFSSNSGDFIYYSWYLFSGLSLIFSTGMHAKKLKGLVSFVHFSCVYSRVVAIVPLIGGMGLLLGAIAWLLLPVMSQRKKWVSILLLGLPMAFSTACFIGVNYYLMVPSFSWEIIKYVILLSFSGIVGLILSTAFKNEKIKWSLLIINYFFATYFHVVIWIIGF</sequence>
<evidence type="ECO:0000313" key="3">
    <source>
        <dbReference type="Proteomes" id="UP000192477"/>
    </source>
</evidence>
<keyword evidence="1" id="KW-0472">Membrane</keyword>
<gene>
    <name evidence="2" type="ORF">BH747_04720</name>
</gene>
<organism evidence="2 3">
    <name type="scientific">Enterococcus villorum</name>
    <dbReference type="NCBI Taxonomy" id="112904"/>
    <lineage>
        <taxon>Bacteria</taxon>
        <taxon>Bacillati</taxon>
        <taxon>Bacillota</taxon>
        <taxon>Bacilli</taxon>
        <taxon>Lactobacillales</taxon>
        <taxon>Enterococcaceae</taxon>
        <taxon>Enterococcus</taxon>
    </lineage>
</organism>
<feature type="transmembrane region" description="Helical" evidence="1">
    <location>
        <begin position="50"/>
        <end position="69"/>
    </location>
</feature>
<protein>
    <submittedName>
        <fullName evidence="2">Uncharacterized protein</fullName>
    </submittedName>
</protein>
<proteinExistence type="predicted"/>
<feature type="transmembrane region" description="Helical" evidence="1">
    <location>
        <begin position="157"/>
        <end position="176"/>
    </location>
</feature>
<dbReference type="Proteomes" id="UP000192477">
    <property type="component" value="Unassembled WGS sequence"/>
</dbReference>
<keyword evidence="1" id="KW-0812">Transmembrane</keyword>
<comment type="caution">
    <text evidence="2">The sequence shown here is derived from an EMBL/GenBank/DDBJ whole genome shotgun (WGS) entry which is preliminary data.</text>
</comment>
<evidence type="ECO:0000256" key="1">
    <source>
        <dbReference type="SAM" id="Phobius"/>
    </source>
</evidence>
<reference evidence="2 3" key="1">
    <citation type="journal article" date="2017" name="BMC Microbiol.">
        <title>Comparative genomics of Enterococcus spp. isolated from bovine feces.</title>
        <authorList>
            <person name="Beukers A.G."/>
            <person name="Zaheer R."/>
            <person name="Goji N."/>
            <person name="Amoako K.K."/>
            <person name="Chaves A.V."/>
            <person name="Ward M.P."/>
            <person name="McAllister T.A."/>
        </authorList>
    </citation>
    <scope>NUCLEOTIDE SEQUENCE [LARGE SCALE GENOMIC DNA]</scope>
    <source>
        <strain evidence="2 3">F1129D 143</strain>
    </source>
</reference>
<dbReference type="EMBL" id="MJEA01000003">
    <property type="protein sequence ID" value="OQO70709.1"/>
    <property type="molecule type" value="Genomic_DNA"/>
</dbReference>
<feature type="transmembrane region" description="Helical" evidence="1">
    <location>
        <begin position="12"/>
        <end position="34"/>
    </location>
</feature>
<feature type="transmembrane region" description="Helical" evidence="1">
    <location>
        <begin position="90"/>
        <end position="112"/>
    </location>
</feature>
<dbReference type="AlphaFoldDB" id="A0A1V8YDP8"/>
<feature type="transmembrane region" description="Helical" evidence="1">
    <location>
        <begin position="124"/>
        <end position="145"/>
    </location>
</feature>
<dbReference type="OrthoDB" id="2197580at2"/>
<accession>A0A1V8YDP8</accession>
<feature type="transmembrane region" description="Helical" evidence="1">
    <location>
        <begin position="182"/>
        <end position="202"/>
    </location>
</feature>
<dbReference type="RefSeq" id="WP_081183177.1">
    <property type="nucleotide sequence ID" value="NZ_MJEA01000003.1"/>
</dbReference>
<keyword evidence="1" id="KW-1133">Transmembrane helix</keyword>